<evidence type="ECO:0000313" key="3">
    <source>
        <dbReference type="Proteomes" id="UP000281406"/>
    </source>
</evidence>
<keyword evidence="3" id="KW-1185">Reference proteome</keyword>
<dbReference type="EMBL" id="RJVU01057109">
    <property type="protein sequence ID" value="ROK35720.1"/>
    <property type="molecule type" value="Genomic_DNA"/>
</dbReference>
<proteinExistence type="predicted"/>
<evidence type="ECO:0000313" key="2">
    <source>
        <dbReference type="EMBL" id="ROK35720.1"/>
    </source>
</evidence>
<protein>
    <submittedName>
        <fullName evidence="2">Uncharacterized protein</fullName>
    </submittedName>
</protein>
<evidence type="ECO:0000256" key="1">
    <source>
        <dbReference type="SAM" id="MobiDB-lite"/>
    </source>
</evidence>
<organism evidence="2 3">
    <name type="scientific">Anabarilius grahami</name>
    <name type="common">Kanglang fish</name>
    <name type="synonym">Barilius grahami</name>
    <dbReference type="NCBI Taxonomy" id="495550"/>
    <lineage>
        <taxon>Eukaryota</taxon>
        <taxon>Metazoa</taxon>
        <taxon>Chordata</taxon>
        <taxon>Craniata</taxon>
        <taxon>Vertebrata</taxon>
        <taxon>Euteleostomi</taxon>
        <taxon>Actinopterygii</taxon>
        <taxon>Neopterygii</taxon>
        <taxon>Teleostei</taxon>
        <taxon>Ostariophysi</taxon>
        <taxon>Cypriniformes</taxon>
        <taxon>Xenocyprididae</taxon>
        <taxon>Xenocypridinae</taxon>
        <taxon>Xenocypridinae incertae sedis</taxon>
        <taxon>Anabarilius</taxon>
    </lineage>
</organism>
<name>A0A3N0Y0R5_ANAGA</name>
<dbReference type="Proteomes" id="UP000281406">
    <property type="component" value="Unassembled WGS sequence"/>
</dbReference>
<dbReference type="AlphaFoldDB" id="A0A3N0Y0R5"/>
<sequence>MDRGGLPCPSPPEGDHKRTEGAPRPVPSEGDRGQTDRGGSPFLSLQKKGKRLCYPDSLRGKIPPGNKQVARGSDEGNVSPSVPNGKVCVRGALDRTLGFLPRH</sequence>
<gene>
    <name evidence="2" type="ORF">DPX16_17463</name>
</gene>
<accession>A0A3N0Y0R5</accession>
<comment type="caution">
    <text evidence="2">The sequence shown here is derived from an EMBL/GenBank/DDBJ whole genome shotgun (WGS) entry which is preliminary data.</text>
</comment>
<reference evidence="2 3" key="1">
    <citation type="submission" date="2018-10" db="EMBL/GenBank/DDBJ databases">
        <title>Genome assembly for a Yunnan-Guizhou Plateau 3E fish, Anabarilius grahami (Regan), and its evolutionary and genetic applications.</title>
        <authorList>
            <person name="Jiang W."/>
        </authorList>
    </citation>
    <scope>NUCLEOTIDE SEQUENCE [LARGE SCALE GENOMIC DNA]</scope>
    <source>
        <strain evidence="2">AG-KIZ</strain>
        <tissue evidence="2">Muscle</tissue>
    </source>
</reference>
<feature type="region of interest" description="Disordered" evidence="1">
    <location>
        <begin position="1"/>
        <end position="84"/>
    </location>
</feature>